<dbReference type="OrthoDB" id="2445285at2759"/>
<organism evidence="1 2">
    <name type="scientific">Racocetra fulgida</name>
    <dbReference type="NCBI Taxonomy" id="60492"/>
    <lineage>
        <taxon>Eukaryota</taxon>
        <taxon>Fungi</taxon>
        <taxon>Fungi incertae sedis</taxon>
        <taxon>Mucoromycota</taxon>
        <taxon>Glomeromycotina</taxon>
        <taxon>Glomeromycetes</taxon>
        <taxon>Diversisporales</taxon>
        <taxon>Gigasporaceae</taxon>
        <taxon>Racocetra</taxon>
    </lineage>
</organism>
<proteinExistence type="predicted"/>
<gene>
    <name evidence="1" type="ORF">RFULGI_LOCUS7192</name>
</gene>
<dbReference type="Proteomes" id="UP000789396">
    <property type="component" value="Unassembled WGS sequence"/>
</dbReference>
<comment type="caution">
    <text evidence="1">The sequence shown here is derived from an EMBL/GenBank/DDBJ whole genome shotgun (WGS) entry which is preliminary data.</text>
</comment>
<reference evidence="1" key="1">
    <citation type="submission" date="2021-06" db="EMBL/GenBank/DDBJ databases">
        <authorList>
            <person name="Kallberg Y."/>
            <person name="Tangrot J."/>
            <person name="Rosling A."/>
        </authorList>
    </citation>
    <scope>NUCLEOTIDE SEQUENCE</scope>
    <source>
        <strain evidence="1">IN212</strain>
    </source>
</reference>
<keyword evidence="2" id="KW-1185">Reference proteome</keyword>
<sequence length="95" mass="11255">YISDNDIFIGVYNKESSSDKEEDNLQEINNDEEYIVLNTVNANNTKWISVYYSFKCFIILKSVIIMLKETLLQDINTRFKQEEELLEDLISTIYK</sequence>
<dbReference type="AlphaFoldDB" id="A0A9N9CUV0"/>
<accession>A0A9N9CUV0</accession>
<protein>
    <submittedName>
        <fullName evidence="1">7509_t:CDS:1</fullName>
    </submittedName>
</protein>
<name>A0A9N9CUV0_9GLOM</name>
<feature type="non-terminal residue" evidence="1">
    <location>
        <position position="1"/>
    </location>
</feature>
<evidence type="ECO:0000313" key="1">
    <source>
        <dbReference type="EMBL" id="CAG8616513.1"/>
    </source>
</evidence>
<dbReference type="EMBL" id="CAJVPZ010010115">
    <property type="protein sequence ID" value="CAG8616513.1"/>
    <property type="molecule type" value="Genomic_DNA"/>
</dbReference>
<evidence type="ECO:0000313" key="2">
    <source>
        <dbReference type="Proteomes" id="UP000789396"/>
    </source>
</evidence>